<evidence type="ECO:0000313" key="2">
    <source>
        <dbReference type="EMBL" id="SVC73266.1"/>
    </source>
</evidence>
<accession>A0A382PJ56</accession>
<organism evidence="2">
    <name type="scientific">marine metagenome</name>
    <dbReference type="NCBI Taxonomy" id="408172"/>
    <lineage>
        <taxon>unclassified sequences</taxon>
        <taxon>metagenomes</taxon>
        <taxon>ecological metagenomes</taxon>
    </lineage>
</organism>
<dbReference type="InterPro" id="IPR000330">
    <property type="entry name" value="SNF2_N"/>
</dbReference>
<dbReference type="PROSITE" id="PS51192">
    <property type="entry name" value="HELICASE_ATP_BIND_1"/>
    <property type="match status" value="1"/>
</dbReference>
<sequence length="272" mass="30951">MANRNYSSYQLVHLTKLRTNGLNSLLVCDGVGVGKTISAGYALYHMSQVERKPSLVVCPPILVEKWRFELKHRFDLTTILATNKDEFGLMSEELDHRTTTNDVPIYITTYSLLSREYKLPKVSLGLTVFDEVHTIRNSETKAYPNAKALAANSEYRLALSATPINNSISDLASILSVILPQLDFDGTNDFLDDYWNSPLMDSISSVVTRFNKEQISDQFTQRNIHTVSLEYPDHYMTWVNKQIEHRSDEYESNSAFRNVVYYRLAASSPGAF</sequence>
<dbReference type="PANTHER" id="PTHR10799">
    <property type="entry name" value="SNF2/RAD54 HELICASE FAMILY"/>
    <property type="match status" value="1"/>
</dbReference>
<dbReference type="SMART" id="SM00487">
    <property type="entry name" value="DEXDc"/>
    <property type="match status" value="1"/>
</dbReference>
<feature type="domain" description="Helicase ATP-binding" evidence="1">
    <location>
        <begin position="16"/>
        <end position="181"/>
    </location>
</feature>
<protein>
    <recommendedName>
        <fullName evidence="1">Helicase ATP-binding domain-containing protein</fullName>
    </recommendedName>
</protein>
<dbReference type="AlphaFoldDB" id="A0A382PJ56"/>
<dbReference type="SUPFAM" id="SSF52540">
    <property type="entry name" value="P-loop containing nucleoside triphosphate hydrolases"/>
    <property type="match status" value="1"/>
</dbReference>
<feature type="non-terminal residue" evidence="2">
    <location>
        <position position="272"/>
    </location>
</feature>
<dbReference type="InterPro" id="IPR027417">
    <property type="entry name" value="P-loop_NTPase"/>
</dbReference>
<dbReference type="EMBL" id="UINC01107700">
    <property type="protein sequence ID" value="SVC73266.1"/>
    <property type="molecule type" value="Genomic_DNA"/>
</dbReference>
<dbReference type="Pfam" id="PF00176">
    <property type="entry name" value="SNF2-rel_dom"/>
    <property type="match status" value="1"/>
</dbReference>
<dbReference type="GO" id="GO:0005524">
    <property type="term" value="F:ATP binding"/>
    <property type="evidence" value="ECO:0007669"/>
    <property type="project" value="InterPro"/>
</dbReference>
<dbReference type="InterPro" id="IPR014001">
    <property type="entry name" value="Helicase_ATP-bd"/>
</dbReference>
<dbReference type="InterPro" id="IPR038718">
    <property type="entry name" value="SNF2-like_sf"/>
</dbReference>
<proteinExistence type="predicted"/>
<name>A0A382PJ56_9ZZZZ</name>
<gene>
    <name evidence="2" type="ORF">METZ01_LOCUS326120</name>
</gene>
<reference evidence="2" key="1">
    <citation type="submission" date="2018-05" db="EMBL/GenBank/DDBJ databases">
        <authorList>
            <person name="Lanie J.A."/>
            <person name="Ng W.-L."/>
            <person name="Kazmierczak K.M."/>
            <person name="Andrzejewski T.M."/>
            <person name="Davidsen T.M."/>
            <person name="Wayne K.J."/>
            <person name="Tettelin H."/>
            <person name="Glass J.I."/>
            <person name="Rusch D."/>
            <person name="Podicherti R."/>
            <person name="Tsui H.-C.T."/>
            <person name="Winkler M.E."/>
        </authorList>
    </citation>
    <scope>NUCLEOTIDE SEQUENCE</scope>
</reference>
<evidence type="ECO:0000259" key="1">
    <source>
        <dbReference type="PROSITE" id="PS51192"/>
    </source>
</evidence>
<dbReference type="Gene3D" id="3.40.50.10810">
    <property type="entry name" value="Tandem AAA-ATPase domain"/>
    <property type="match status" value="1"/>
</dbReference>